<name>A0AAV7TTM5_PLEWA</name>
<comment type="caution">
    <text evidence="2">The sequence shown here is derived from an EMBL/GenBank/DDBJ whole genome shotgun (WGS) entry which is preliminary data.</text>
</comment>
<reference evidence="2" key="1">
    <citation type="journal article" date="2022" name="bioRxiv">
        <title>Sequencing and chromosome-scale assembly of the giantPleurodeles waltlgenome.</title>
        <authorList>
            <person name="Brown T."/>
            <person name="Elewa A."/>
            <person name="Iarovenko S."/>
            <person name="Subramanian E."/>
            <person name="Araus A.J."/>
            <person name="Petzold A."/>
            <person name="Susuki M."/>
            <person name="Suzuki K.-i.T."/>
            <person name="Hayashi T."/>
            <person name="Toyoda A."/>
            <person name="Oliveira C."/>
            <person name="Osipova E."/>
            <person name="Leigh N.D."/>
            <person name="Simon A."/>
            <person name="Yun M.H."/>
        </authorList>
    </citation>
    <scope>NUCLEOTIDE SEQUENCE</scope>
    <source>
        <strain evidence="2">20211129_DDA</strain>
        <tissue evidence="2">Liver</tissue>
    </source>
</reference>
<keyword evidence="3" id="KW-1185">Reference proteome</keyword>
<proteinExistence type="predicted"/>
<protein>
    <submittedName>
        <fullName evidence="2">Uncharacterized protein</fullName>
    </submittedName>
</protein>
<feature type="compositionally biased region" description="Polar residues" evidence="1">
    <location>
        <begin position="1"/>
        <end position="10"/>
    </location>
</feature>
<sequence>MRDQRISSALQAGKGGLPRGNLHLGKGEGLLGVTSPVKVRSFRSWGLRVQGLFQAVFKAAPRNKVAVFLEQVRCPREFLVFFEAGRSSEDSEVAGPLEGVAGAEFFGRQETGRSARPVPFWSRLFLSNSGCYRNPIFFPGRRAAERPGRLPNHTCSLERGNGRPRRSACRPLLIPAHGG</sequence>
<dbReference type="AlphaFoldDB" id="A0AAV7TTM5"/>
<dbReference type="Proteomes" id="UP001066276">
    <property type="component" value="Chromosome 3_2"/>
</dbReference>
<evidence type="ECO:0000313" key="3">
    <source>
        <dbReference type="Proteomes" id="UP001066276"/>
    </source>
</evidence>
<accession>A0AAV7TTM5</accession>
<evidence type="ECO:0000256" key="1">
    <source>
        <dbReference type="SAM" id="MobiDB-lite"/>
    </source>
</evidence>
<feature type="region of interest" description="Disordered" evidence="1">
    <location>
        <begin position="1"/>
        <end position="21"/>
    </location>
</feature>
<evidence type="ECO:0000313" key="2">
    <source>
        <dbReference type="EMBL" id="KAJ1179580.1"/>
    </source>
</evidence>
<dbReference type="EMBL" id="JANPWB010000006">
    <property type="protein sequence ID" value="KAJ1179580.1"/>
    <property type="molecule type" value="Genomic_DNA"/>
</dbReference>
<organism evidence="2 3">
    <name type="scientific">Pleurodeles waltl</name>
    <name type="common">Iberian ribbed newt</name>
    <dbReference type="NCBI Taxonomy" id="8319"/>
    <lineage>
        <taxon>Eukaryota</taxon>
        <taxon>Metazoa</taxon>
        <taxon>Chordata</taxon>
        <taxon>Craniata</taxon>
        <taxon>Vertebrata</taxon>
        <taxon>Euteleostomi</taxon>
        <taxon>Amphibia</taxon>
        <taxon>Batrachia</taxon>
        <taxon>Caudata</taxon>
        <taxon>Salamandroidea</taxon>
        <taxon>Salamandridae</taxon>
        <taxon>Pleurodelinae</taxon>
        <taxon>Pleurodeles</taxon>
    </lineage>
</organism>
<gene>
    <name evidence="2" type="ORF">NDU88_004814</name>
</gene>